<reference evidence="16 17" key="1">
    <citation type="submission" date="2015-05" db="EMBL/GenBank/DDBJ databases">
        <title>Distinctive expansion of gene families associated with plant cell wall degradation and secondary metabolism in the genomes of grapevine trunk pathogens.</title>
        <authorList>
            <person name="Lawrence D.P."/>
            <person name="Travadon R."/>
            <person name="Rolshausen P.E."/>
            <person name="Baumgartner K."/>
        </authorList>
    </citation>
    <scope>NUCLEOTIDE SEQUENCE [LARGE SCALE GENOMIC DNA]</scope>
    <source>
        <strain evidence="16">DA912</strain>
    </source>
</reference>
<accession>A0A0G2F3J5</accession>
<evidence type="ECO:0000256" key="14">
    <source>
        <dbReference type="ARBA" id="ARBA00048679"/>
    </source>
</evidence>
<keyword evidence="8" id="KW-0547">Nucleotide-binding</keyword>
<dbReference type="EMBL" id="LCUC01000997">
    <property type="protein sequence ID" value="KKY29327.1"/>
    <property type="molecule type" value="Genomic_DNA"/>
</dbReference>
<comment type="function">
    <text evidence="1">Component of the EKC/KEOPS complex that is required for the formation of a threonylcarbamoyl group on adenosine at position 37 (t(6)A37) in tRNAs that read codons beginning with adenine. The complex is probably involved in the transfer of the threonylcarbamoyl moiety of threonylcarbamoyl-AMP (TC-AMP) to the N6 group of A37. BUD32 has ATPase activity in the context of the EKC/KEOPS complex and likely plays a supporting role to the catalytic subunit KAE1. The EKC/KEOPS complex also promotes both telomere uncapping and telomere elongation. The complex is required for efficient recruitment of transcriptional coactivators.</text>
</comment>
<keyword evidence="7" id="KW-0808">Transferase</keyword>
<evidence type="ECO:0000256" key="1">
    <source>
        <dbReference type="ARBA" id="ARBA00003747"/>
    </source>
</evidence>
<comment type="caution">
    <text evidence="16">The sequence shown here is derived from an EMBL/GenBank/DDBJ whole genome shotgun (WGS) entry which is preliminary data.</text>
</comment>
<dbReference type="InterPro" id="IPR008266">
    <property type="entry name" value="Tyr_kinase_AS"/>
</dbReference>
<dbReference type="GO" id="GO:0004674">
    <property type="term" value="F:protein serine/threonine kinase activity"/>
    <property type="evidence" value="ECO:0007669"/>
    <property type="project" value="UniProtKB-KW"/>
</dbReference>
<evidence type="ECO:0000256" key="6">
    <source>
        <dbReference type="ARBA" id="ARBA00022527"/>
    </source>
</evidence>
<dbReference type="PROSITE" id="PS50011">
    <property type="entry name" value="PROTEIN_KINASE_DOM"/>
    <property type="match status" value="1"/>
</dbReference>
<evidence type="ECO:0000256" key="13">
    <source>
        <dbReference type="ARBA" id="ARBA00047899"/>
    </source>
</evidence>
<evidence type="ECO:0000256" key="10">
    <source>
        <dbReference type="ARBA" id="ARBA00022840"/>
    </source>
</evidence>
<dbReference type="GO" id="GO:0005524">
    <property type="term" value="F:ATP binding"/>
    <property type="evidence" value="ECO:0007669"/>
    <property type="project" value="UniProtKB-KW"/>
</dbReference>
<reference evidence="16 17" key="2">
    <citation type="submission" date="2015-05" db="EMBL/GenBank/DDBJ databases">
        <authorList>
            <person name="Morales-Cruz A."/>
            <person name="Amrine K.C."/>
            <person name="Cantu D."/>
        </authorList>
    </citation>
    <scope>NUCLEOTIDE SEQUENCE [LARGE SCALE GENOMIC DNA]</scope>
    <source>
        <strain evidence="16">DA912</strain>
    </source>
</reference>
<organism evidence="16 17">
    <name type="scientific">Diaporthe ampelina</name>
    <dbReference type="NCBI Taxonomy" id="1214573"/>
    <lineage>
        <taxon>Eukaryota</taxon>
        <taxon>Fungi</taxon>
        <taxon>Dikarya</taxon>
        <taxon>Ascomycota</taxon>
        <taxon>Pezizomycotina</taxon>
        <taxon>Sordariomycetes</taxon>
        <taxon>Sordariomycetidae</taxon>
        <taxon>Diaporthales</taxon>
        <taxon>Diaporthaceae</taxon>
        <taxon>Diaporthe</taxon>
    </lineage>
</organism>
<comment type="subunit">
    <text evidence="2">Component of the EKC/KEOPS complex composed of at least BUD32, CGI121, GON7, KAE1 and PCC1; the whole complex dimerizes.</text>
</comment>
<dbReference type="STRING" id="1214573.A0A0G2F3J5"/>
<protein>
    <recommendedName>
        <fullName evidence="5">EKC/KEOPS complex subunit BUD32</fullName>
        <ecNumber evidence="3">2.7.11.1</ecNumber>
    </recommendedName>
    <alternativeName>
        <fullName evidence="11 12">Atypical Serine/threonine protein kinase BUD32</fullName>
    </alternativeName>
    <alternativeName>
        <fullName evidence="4">EKC/KEOPS complex subunit bud32</fullName>
    </alternativeName>
</protein>
<evidence type="ECO:0000256" key="4">
    <source>
        <dbReference type="ARBA" id="ARBA00013948"/>
    </source>
</evidence>
<dbReference type="SMART" id="SM00220">
    <property type="entry name" value="S_TKc"/>
    <property type="match status" value="1"/>
</dbReference>
<evidence type="ECO:0000256" key="5">
    <source>
        <dbReference type="ARBA" id="ARBA00019973"/>
    </source>
</evidence>
<evidence type="ECO:0000256" key="7">
    <source>
        <dbReference type="ARBA" id="ARBA00022679"/>
    </source>
</evidence>
<dbReference type="PROSITE" id="PS00109">
    <property type="entry name" value="PROTEIN_KINASE_TYR"/>
    <property type="match status" value="1"/>
</dbReference>
<evidence type="ECO:0000256" key="11">
    <source>
        <dbReference type="ARBA" id="ARBA00030980"/>
    </source>
</evidence>
<evidence type="ECO:0000256" key="2">
    <source>
        <dbReference type="ARBA" id="ARBA00011534"/>
    </source>
</evidence>
<dbReference type="PANTHER" id="PTHR43895:SF32">
    <property type="entry name" value="SERINE_THREONINE-PROTEIN KINASE CHK1"/>
    <property type="match status" value="1"/>
</dbReference>
<dbReference type="PANTHER" id="PTHR43895">
    <property type="entry name" value="CALCIUM/CALMODULIN-DEPENDENT PROTEIN KINASE KINASE-RELATED"/>
    <property type="match status" value="1"/>
</dbReference>
<dbReference type="InterPro" id="IPR011009">
    <property type="entry name" value="Kinase-like_dom_sf"/>
</dbReference>
<dbReference type="Pfam" id="PF00069">
    <property type="entry name" value="Pkinase"/>
    <property type="match status" value="1"/>
</dbReference>
<keyword evidence="9" id="KW-0418">Kinase</keyword>
<sequence length="436" mass="50336">MGHFDNCTPDQRFSVTHAAGWHETGTEKIIIDWDQRRFIAVATPWKEEDEDFFLHALAEHIDDISSDVTQIEVGEDGELLKTTTDPVVDPTRIPFYPSPLDYTTQVQHIRRDELIEVSRMGVQVDLCEHTSTTGSPPQQVAFKYYFNEGNMEAIWDEANCLSRIPRHPNIIPFHGLVIDRVEGQDNDKVVGFTTPFVPGGTIEDNISRPFKLKHLRQLTSTIDYLNLELGICHGDITPYNLLIDPRTDNIIIFDFNLAARLDWEEEHPERQDYDPDRDDVKFTAFTLYEIITRDTHLRDENDPRELDIAMVLDTPAWEKHEEVVLDAPVADYRRQLDEWMTTRRAKSGDGAQEEKQQQQTLSLWKQAPGAFDWPPLPELPEVMFFGAMRRIHYQYRRDMVRHGANFLTWQRPPSCALPLAEGKKLLATGKLVEASK</sequence>
<comment type="catalytic activity">
    <reaction evidence="13">
        <text>L-threonyl-[protein] + ATP = O-phospho-L-threonyl-[protein] + ADP + H(+)</text>
        <dbReference type="Rhea" id="RHEA:46608"/>
        <dbReference type="Rhea" id="RHEA-COMP:11060"/>
        <dbReference type="Rhea" id="RHEA-COMP:11605"/>
        <dbReference type="ChEBI" id="CHEBI:15378"/>
        <dbReference type="ChEBI" id="CHEBI:30013"/>
        <dbReference type="ChEBI" id="CHEBI:30616"/>
        <dbReference type="ChEBI" id="CHEBI:61977"/>
        <dbReference type="ChEBI" id="CHEBI:456216"/>
        <dbReference type="EC" id="2.7.11.1"/>
    </reaction>
</comment>
<evidence type="ECO:0000256" key="9">
    <source>
        <dbReference type="ARBA" id="ARBA00022777"/>
    </source>
</evidence>
<dbReference type="AlphaFoldDB" id="A0A0G2F3J5"/>
<dbReference type="Proteomes" id="UP000034680">
    <property type="component" value="Unassembled WGS sequence"/>
</dbReference>
<evidence type="ECO:0000256" key="8">
    <source>
        <dbReference type="ARBA" id="ARBA00022741"/>
    </source>
</evidence>
<evidence type="ECO:0000313" key="17">
    <source>
        <dbReference type="Proteomes" id="UP000034680"/>
    </source>
</evidence>
<keyword evidence="6" id="KW-0723">Serine/threonine-protein kinase</keyword>
<comment type="catalytic activity">
    <reaction evidence="14">
        <text>L-seryl-[protein] + ATP = O-phospho-L-seryl-[protein] + ADP + H(+)</text>
        <dbReference type="Rhea" id="RHEA:17989"/>
        <dbReference type="Rhea" id="RHEA-COMP:9863"/>
        <dbReference type="Rhea" id="RHEA-COMP:11604"/>
        <dbReference type="ChEBI" id="CHEBI:15378"/>
        <dbReference type="ChEBI" id="CHEBI:29999"/>
        <dbReference type="ChEBI" id="CHEBI:30616"/>
        <dbReference type="ChEBI" id="CHEBI:83421"/>
        <dbReference type="ChEBI" id="CHEBI:456216"/>
        <dbReference type="EC" id="2.7.11.1"/>
    </reaction>
</comment>
<keyword evidence="17" id="KW-1185">Reference proteome</keyword>
<keyword evidence="10" id="KW-0067">ATP-binding</keyword>
<dbReference type="EC" id="2.7.11.1" evidence="3"/>
<dbReference type="SUPFAM" id="SSF56112">
    <property type="entry name" value="Protein kinase-like (PK-like)"/>
    <property type="match status" value="1"/>
</dbReference>
<proteinExistence type="predicted"/>
<name>A0A0G2F3J5_9PEZI</name>
<evidence type="ECO:0000313" key="16">
    <source>
        <dbReference type="EMBL" id="KKY29327.1"/>
    </source>
</evidence>
<dbReference type="OrthoDB" id="4062651at2759"/>
<evidence type="ECO:0000259" key="15">
    <source>
        <dbReference type="PROSITE" id="PS50011"/>
    </source>
</evidence>
<feature type="domain" description="Protein kinase" evidence="15">
    <location>
        <begin position="109"/>
        <end position="436"/>
    </location>
</feature>
<evidence type="ECO:0000256" key="12">
    <source>
        <dbReference type="ARBA" id="ARBA00033194"/>
    </source>
</evidence>
<evidence type="ECO:0000256" key="3">
    <source>
        <dbReference type="ARBA" id="ARBA00012513"/>
    </source>
</evidence>
<gene>
    <name evidence="16" type="ORF">UCDDA912_g10752</name>
</gene>
<dbReference type="Gene3D" id="1.10.510.10">
    <property type="entry name" value="Transferase(Phosphotransferase) domain 1"/>
    <property type="match status" value="1"/>
</dbReference>
<dbReference type="GO" id="GO:0007165">
    <property type="term" value="P:signal transduction"/>
    <property type="evidence" value="ECO:0007669"/>
    <property type="project" value="TreeGrafter"/>
</dbReference>
<dbReference type="InterPro" id="IPR000719">
    <property type="entry name" value="Prot_kinase_dom"/>
</dbReference>